<proteinExistence type="predicted"/>
<protein>
    <submittedName>
        <fullName evidence="2">BTB domain-containing protein</fullName>
    </submittedName>
</protein>
<evidence type="ECO:0000313" key="1">
    <source>
        <dbReference type="Proteomes" id="UP000887576"/>
    </source>
</evidence>
<organism evidence="1 2">
    <name type="scientific">Panagrolaimus sp. JU765</name>
    <dbReference type="NCBI Taxonomy" id="591449"/>
    <lineage>
        <taxon>Eukaryota</taxon>
        <taxon>Metazoa</taxon>
        <taxon>Ecdysozoa</taxon>
        <taxon>Nematoda</taxon>
        <taxon>Chromadorea</taxon>
        <taxon>Rhabditida</taxon>
        <taxon>Tylenchina</taxon>
        <taxon>Panagrolaimomorpha</taxon>
        <taxon>Panagrolaimoidea</taxon>
        <taxon>Panagrolaimidae</taxon>
        <taxon>Panagrolaimus</taxon>
    </lineage>
</organism>
<accession>A0AC34RHX2</accession>
<dbReference type="Proteomes" id="UP000887576">
    <property type="component" value="Unplaced"/>
</dbReference>
<evidence type="ECO:0000313" key="2">
    <source>
        <dbReference type="WBParaSite" id="JU765_v2.g6912.t1"/>
    </source>
</evidence>
<sequence length="247" mass="29290">MHGKRWIINGFWEFIPIQAGHSLTKPICFANEIDNFHYFSTKENLLRHDYIELNFHLTLTVTTETEQSFKRDSNIVAMLDDDRFKDFVICVGDKEIKVHKNVLAVASPVFSTMLQPHYKEFQESRVTIKDFDYDTVIEAVNLIYTCQLNPKLSIDLLLNLYKFADKYDLNDTEMIIQALEKKLNLESSPELPNFWRLKIIERQLSRQYYQEFGIKKFCIDRDRFAVILKIATISRENYLLLFQNIKL</sequence>
<dbReference type="WBParaSite" id="JU765_v2.g6912.t1">
    <property type="protein sequence ID" value="JU765_v2.g6912.t1"/>
    <property type="gene ID" value="JU765_v2.g6912"/>
</dbReference>
<reference evidence="2" key="1">
    <citation type="submission" date="2022-11" db="UniProtKB">
        <authorList>
            <consortium name="WormBaseParasite"/>
        </authorList>
    </citation>
    <scope>IDENTIFICATION</scope>
</reference>
<name>A0AC34RHX2_9BILA</name>